<dbReference type="EMBL" id="AY027935">
    <property type="protein sequence ID" value="AAK37803.1"/>
    <property type="molecule type" value="Genomic_DNA"/>
</dbReference>
<dbReference type="Proteomes" id="UP000002096">
    <property type="component" value="Segment"/>
</dbReference>
<gene>
    <name evidence="1" type="primary">orf21</name>
</gene>
<dbReference type="KEGG" id="vg:929214"/>
<dbReference type="InterPro" id="IPR009678">
    <property type="entry name" value="Phage_tail_completion_R"/>
</dbReference>
<protein>
    <submittedName>
        <fullName evidence="1">Orf21</fullName>
    </submittedName>
</protein>
<name>Q94MZ1_9CAUD</name>
<accession>Q94MZ1</accession>
<reference evidence="1 2" key="1">
    <citation type="journal article" date="2002" name="J. Bacteriol.">
        <title>Bacteriophage HP2 of Haemophilus influenzae.</title>
        <authorList>
            <person name="Williams B.J."/>
            <person name="Golomb M."/>
            <person name="Phillips T."/>
            <person name="Brownlee J."/>
            <person name="Olson M.V."/>
            <person name="Smith A.L."/>
        </authorList>
    </citation>
    <scope>NUCLEOTIDE SEQUENCE</scope>
</reference>
<evidence type="ECO:0000313" key="2">
    <source>
        <dbReference type="Proteomes" id="UP000002096"/>
    </source>
</evidence>
<organism evidence="1 2">
    <name type="scientific">Haemophilus phage HP2</name>
    <dbReference type="NCBI Taxonomy" id="2932882"/>
    <lineage>
        <taxon>Viruses</taxon>
        <taxon>Duplodnaviria</taxon>
        <taxon>Heunggongvirae</taxon>
        <taxon>Uroviricota</taxon>
        <taxon>Caudoviricetes</taxon>
        <taxon>Peduoviridae</taxon>
        <taxon>Hpunavirus</taxon>
        <taxon>Hpunavirus HP2</taxon>
    </lineage>
</organism>
<dbReference type="Pfam" id="PF06891">
    <property type="entry name" value="P2_Phage_GpR"/>
    <property type="match status" value="1"/>
</dbReference>
<keyword evidence="2" id="KW-1185">Reference proteome</keyword>
<evidence type="ECO:0000313" key="1">
    <source>
        <dbReference type="EMBL" id="AAK37803.1"/>
    </source>
</evidence>
<dbReference type="RefSeq" id="NP_536826.1">
    <property type="nucleotide sequence ID" value="NC_003315.1"/>
</dbReference>
<proteinExistence type="predicted"/>
<sequence>MAAVKKMLYQQLTDFLLTKLPKRYHGNFYSWMENGKLVNQGKQVTNNGIEICHIQYDGILFFNEFPFKEISPAYLMALIQIWLNENDDMRDCLDNYETPFDIEIINDDVADMSFTISFQEPLTAIEDKNGELDIDNKKYSLSTIDVWIAKEIELEAIVDAN</sequence>